<dbReference type="GO" id="GO:0004832">
    <property type="term" value="F:valine-tRNA ligase activity"/>
    <property type="evidence" value="ECO:0007669"/>
    <property type="project" value="UniProtKB-EC"/>
</dbReference>
<dbReference type="GO" id="GO:0005737">
    <property type="term" value="C:cytoplasm"/>
    <property type="evidence" value="ECO:0007669"/>
    <property type="project" value="InterPro"/>
</dbReference>
<evidence type="ECO:0000256" key="4">
    <source>
        <dbReference type="ARBA" id="ARBA00022840"/>
    </source>
</evidence>
<dbReference type="InterPro" id="IPR037118">
    <property type="entry name" value="Val-tRNA_synth_C_sf"/>
</dbReference>
<reference evidence="11" key="1">
    <citation type="journal article" date="2015" name="Nature">
        <title>Complex archaea that bridge the gap between prokaryotes and eukaryotes.</title>
        <authorList>
            <person name="Spang A."/>
            <person name="Saw J.H."/>
            <person name="Jorgensen S.L."/>
            <person name="Zaremba-Niedzwiedzka K."/>
            <person name="Martijn J."/>
            <person name="Lind A.E."/>
            <person name="van Eijk R."/>
            <person name="Schleper C."/>
            <person name="Guy L."/>
            <person name="Ettema T.J."/>
        </authorList>
    </citation>
    <scope>NUCLEOTIDE SEQUENCE</scope>
</reference>
<keyword evidence="2" id="KW-0436">Ligase</keyword>
<comment type="catalytic activity">
    <reaction evidence="8">
        <text>tRNA(Val) + L-valine + ATP = L-valyl-tRNA(Val) + AMP + diphosphate</text>
        <dbReference type="Rhea" id="RHEA:10704"/>
        <dbReference type="Rhea" id="RHEA-COMP:9672"/>
        <dbReference type="Rhea" id="RHEA-COMP:9708"/>
        <dbReference type="ChEBI" id="CHEBI:30616"/>
        <dbReference type="ChEBI" id="CHEBI:33019"/>
        <dbReference type="ChEBI" id="CHEBI:57762"/>
        <dbReference type="ChEBI" id="CHEBI:78442"/>
        <dbReference type="ChEBI" id="CHEBI:78537"/>
        <dbReference type="ChEBI" id="CHEBI:456215"/>
        <dbReference type="EC" id="6.1.1.9"/>
    </reaction>
</comment>
<evidence type="ECO:0000256" key="7">
    <source>
        <dbReference type="ARBA" id="ARBA00029936"/>
    </source>
</evidence>
<feature type="domain" description="Valyl-tRNA synthetase tRNA-binding arm" evidence="10">
    <location>
        <begin position="65"/>
        <end position="129"/>
    </location>
</feature>
<gene>
    <name evidence="11" type="ORF">LCGC14_3140380</name>
</gene>
<evidence type="ECO:0000256" key="2">
    <source>
        <dbReference type="ARBA" id="ARBA00022598"/>
    </source>
</evidence>
<dbReference type="InterPro" id="IPR010978">
    <property type="entry name" value="tRNA-bd_arm"/>
</dbReference>
<dbReference type="GO" id="GO:0005524">
    <property type="term" value="F:ATP binding"/>
    <property type="evidence" value="ECO:0007669"/>
    <property type="project" value="UniProtKB-KW"/>
</dbReference>
<evidence type="ECO:0000256" key="6">
    <source>
        <dbReference type="ARBA" id="ARBA00023146"/>
    </source>
</evidence>
<evidence type="ECO:0000259" key="10">
    <source>
        <dbReference type="Pfam" id="PF10458"/>
    </source>
</evidence>
<dbReference type="Pfam" id="PF10458">
    <property type="entry name" value="Val_tRNA-synt_C"/>
    <property type="match status" value="1"/>
</dbReference>
<keyword evidence="6" id="KW-0030">Aminoacyl-tRNA synthetase</keyword>
<feature type="coiled-coil region" evidence="9">
    <location>
        <begin position="70"/>
        <end position="132"/>
    </location>
</feature>
<dbReference type="Gene3D" id="1.10.287.380">
    <property type="entry name" value="Valyl-tRNA synthetase, C-terminal domain"/>
    <property type="match status" value="1"/>
</dbReference>
<dbReference type="EC" id="6.1.1.9" evidence="1"/>
<keyword evidence="3" id="KW-0547">Nucleotide-binding</keyword>
<evidence type="ECO:0000256" key="1">
    <source>
        <dbReference type="ARBA" id="ARBA00013169"/>
    </source>
</evidence>
<dbReference type="FunFam" id="1.10.287.380:FF:000001">
    <property type="entry name" value="Valine--tRNA ligase"/>
    <property type="match status" value="1"/>
</dbReference>
<protein>
    <recommendedName>
        <fullName evidence="1">valine--tRNA ligase</fullName>
        <ecNumber evidence="1">6.1.1.9</ecNumber>
    </recommendedName>
    <alternativeName>
        <fullName evidence="7">Valyl-tRNA synthetase</fullName>
    </alternativeName>
</protein>
<evidence type="ECO:0000256" key="3">
    <source>
        <dbReference type="ARBA" id="ARBA00022741"/>
    </source>
</evidence>
<evidence type="ECO:0000256" key="9">
    <source>
        <dbReference type="SAM" id="Coils"/>
    </source>
</evidence>
<organism evidence="11">
    <name type="scientific">marine sediment metagenome</name>
    <dbReference type="NCBI Taxonomy" id="412755"/>
    <lineage>
        <taxon>unclassified sequences</taxon>
        <taxon>metagenomes</taxon>
        <taxon>ecological metagenomes</taxon>
    </lineage>
</organism>
<evidence type="ECO:0000256" key="8">
    <source>
        <dbReference type="ARBA" id="ARBA00047552"/>
    </source>
</evidence>
<evidence type="ECO:0000256" key="5">
    <source>
        <dbReference type="ARBA" id="ARBA00022917"/>
    </source>
</evidence>
<keyword evidence="5" id="KW-0648">Protein biosynthesis</keyword>
<dbReference type="InterPro" id="IPR019499">
    <property type="entry name" value="Val-tRNA_synth_tRNA-bd"/>
</dbReference>
<feature type="non-terminal residue" evidence="11">
    <location>
        <position position="1"/>
    </location>
</feature>
<dbReference type="SUPFAM" id="SSF46589">
    <property type="entry name" value="tRNA-binding arm"/>
    <property type="match status" value="1"/>
</dbReference>
<keyword evidence="4" id="KW-0067">ATP-binding</keyword>
<dbReference type="GO" id="GO:0006438">
    <property type="term" value="P:valyl-tRNA aminoacylation"/>
    <property type="evidence" value="ECO:0007669"/>
    <property type="project" value="InterPro"/>
</dbReference>
<dbReference type="EMBL" id="LAZR01068829">
    <property type="protein sequence ID" value="KKK48909.1"/>
    <property type="molecule type" value="Genomic_DNA"/>
</dbReference>
<sequence>AQVLSVLVKTADEKVAERIGQNIAYVEKLARAELKECGPDVLKPEGAYTSIKDRLEVYVMLSGLDVGAETERLKKDLKKIMADLDRTEKKLGNREFLARAPKEVVEKEKTRQAEMGAKLAKVQESLKQLERAGE</sequence>
<evidence type="ECO:0000313" key="11">
    <source>
        <dbReference type="EMBL" id="KKK48909.1"/>
    </source>
</evidence>
<name>A0A0F8Y414_9ZZZZ</name>
<proteinExistence type="predicted"/>
<comment type="caution">
    <text evidence="11">The sequence shown here is derived from an EMBL/GenBank/DDBJ whole genome shotgun (WGS) entry which is preliminary data.</text>
</comment>
<accession>A0A0F8Y414</accession>
<keyword evidence="9" id="KW-0175">Coiled coil</keyword>
<dbReference type="AlphaFoldDB" id="A0A0F8Y414"/>